<dbReference type="KEGG" id="mant:BHD05_00355"/>
<dbReference type="PROSITE" id="PS50977">
    <property type="entry name" value="HTH_TETR_2"/>
    <property type="match status" value="1"/>
</dbReference>
<evidence type="ECO:0000259" key="5">
    <source>
        <dbReference type="PROSITE" id="PS50977"/>
    </source>
</evidence>
<dbReference type="PANTHER" id="PTHR30055:SF238">
    <property type="entry name" value="MYCOFACTOCIN BIOSYNTHESIS TRANSCRIPTIONAL REGULATOR MFTR-RELATED"/>
    <property type="match status" value="1"/>
</dbReference>
<dbReference type="RefSeq" id="WP_161884676.1">
    <property type="nucleotide sequence ID" value="NZ_CP017146.1"/>
</dbReference>
<keyword evidence="1" id="KW-0805">Transcription regulation</keyword>
<reference evidence="6 7" key="1">
    <citation type="submission" date="2016-09" db="EMBL/GenBank/DDBJ databases">
        <title>Complete genome sequence of microbes from the polar regions.</title>
        <authorList>
            <person name="Liao L."/>
            <person name="Chen B."/>
        </authorList>
    </citation>
    <scope>NUCLEOTIDE SEQUENCE [LARGE SCALE GENOMIC DNA]</scope>
    <source>
        <strain evidence="6 7">ZS314</strain>
    </source>
</reference>
<keyword evidence="3" id="KW-0804">Transcription</keyword>
<dbReference type="OrthoDB" id="8688418at2"/>
<dbReference type="SUPFAM" id="SSF46689">
    <property type="entry name" value="Homeodomain-like"/>
    <property type="match status" value="1"/>
</dbReference>
<dbReference type="GO" id="GO:0003700">
    <property type="term" value="F:DNA-binding transcription factor activity"/>
    <property type="evidence" value="ECO:0007669"/>
    <property type="project" value="TreeGrafter"/>
</dbReference>
<dbReference type="AlphaFoldDB" id="A0A7L5AES2"/>
<gene>
    <name evidence="6" type="ORF">BHD05_00355</name>
</gene>
<proteinExistence type="predicted"/>
<evidence type="ECO:0000313" key="6">
    <source>
        <dbReference type="EMBL" id="QHO68326.1"/>
    </source>
</evidence>
<feature type="domain" description="HTH tetR-type" evidence="5">
    <location>
        <begin position="14"/>
        <end position="74"/>
    </location>
</feature>
<keyword evidence="2 4" id="KW-0238">DNA-binding</keyword>
<evidence type="ECO:0000256" key="1">
    <source>
        <dbReference type="ARBA" id="ARBA00023015"/>
    </source>
</evidence>
<accession>A0A7L5AES2</accession>
<dbReference type="PANTHER" id="PTHR30055">
    <property type="entry name" value="HTH-TYPE TRANSCRIPTIONAL REGULATOR RUTR"/>
    <property type="match status" value="1"/>
</dbReference>
<dbReference type="Pfam" id="PF00440">
    <property type="entry name" value="TetR_N"/>
    <property type="match status" value="1"/>
</dbReference>
<dbReference type="GO" id="GO:0000976">
    <property type="term" value="F:transcription cis-regulatory region binding"/>
    <property type="evidence" value="ECO:0007669"/>
    <property type="project" value="TreeGrafter"/>
</dbReference>
<evidence type="ECO:0000256" key="3">
    <source>
        <dbReference type="ARBA" id="ARBA00023163"/>
    </source>
</evidence>
<dbReference type="InterPro" id="IPR050109">
    <property type="entry name" value="HTH-type_TetR-like_transc_reg"/>
</dbReference>
<keyword evidence="7" id="KW-1185">Reference proteome</keyword>
<dbReference type="Gene3D" id="1.10.357.10">
    <property type="entry name" value="Tetracycline Repressor, domain 2"/>
    <property type="match status" value="1"/>
</dbReference>
<evidence type="ECO:0000313" key="7">
    <source>
        <dbReference type="Proteomes" id="UP000464507"/>
    </source>
</evidence>
<name>A0A7L5AES2_9MICO</name>
<evidence type="ECO:0000256" key="2">
    <source>
        <dbReference type="ARBA" id="ARBA00023125"/>
    </source>
</evidence>
<dbReference type="Proteomes" id="UP000464507">
    <property type="component" value="Chromosome"/>
</dbReference>
<organism evidence="6 7">
    <name type="scientific">Marisediminicola antarctica</name>
    <dbReference type="NCBI Taxonomy" id="674079"/>
    <lineage>
        <taxon>Bacteria</taxon>
        <taxon>Bacillati</taxon>
        <taxon>Actinomycetota</taxon>
        <taxon>Actinomycetes</taxon>
        <taxon>Micrococcales</taxon>
        <taxon>Microbacteriaceae</taxon>
        <taxon>Marisediminicola</taxon>
    </lineage>
</organism>
<sequence>MSIGAVGLRERKRLATRRAIQRAVLELMEEKGYDQVTVEEISHLADISPRTFFNYFPSKEAAAIGDGPSLPGERDLAAFVDAGPGQDVLAGLSDLLAKAVESAGDELELLHLRRRALKEYPQLFALRMATMRVFEDELAVVVARRLERDDPQLAADPAALTDRARLITLVAFGAMRHAWASWADADGRMPLADRLRDTFGQLAEILVTARSKMIG</sequence>
<evidence type="ECO:0000256" key="4">
    <source>
        <dbReference type="PROSITE-ProRule" id="PRU00335"/>
    </source>
</evidence>
<protein>
    <submittedName>
        <fullName evidence="6">TetR family transcriptional regulator</fullName>
    </submittedName>
</protein>
<dbReference type="InterPro" id="IPR009057">
    <property type="entry name" value="Homeodomain-like_sf"/>
</dbReference>
<dbReference type="EMBL" id="CP017146">
    <property type="protein sequence ID" value="QHO68326.1"/>
    <property type="molecule type" value="Genomic_DNA"/>
</dbReference>
<dbReference type="Gene3D" id="1.10.10.60">
    <property type="entry name" value="Homeodomain-like"/>
    <property type="match status" value="1"/>
</dbReference>
<dbReference type="InterPro" id="IPR001647">
    <property type="entry name" value="HTH_TetR"/>
</dbReference>
<feature type="DNA-binding region" description="H-T-H motif" evidence="4">
    <location>
        <begin position="37"/>
        <end position="56"/>
    </location>
</feature>